<feature type="transmembrane region" description="Helical" evidence="7">
    <location>
        <begin position="116"/>
        <end position="143"/>
    </location>
</feature>
<dbReference type="InterPro" id="IPR032808">
    <property type="entry name" value="DoxX"/>
</dbReference>
<dbReference type="Pfam" id="PF07681">
    <property type="entry name" value="DoxX"/>
    <property type="match status" value="1"/>
</dbReference>
<evidence type="ECO:0000256" key="2">
    <source>
        <dbReference type="ARBA" id="ARBA00006679"/>
    </source>
</evidence>
<comment type="similarity">
    <text evidence="2">Belongs to the DoxX family.</text>
</comment>
<name>A0A2H5X9R4_9BACT</name>
<evidence type="ECO:0000256" key="6">
    <source>
        <dbReference type="ARBA" id="ARBA00023136"/>
    </source>
</evidence>
<dbReference type="PANTHER" id="PTHR33452:SF1">
    <property type="entry name" value="INNER MEMBRANE PROTEIN YPHA-RELATED"/>
    <property type="match status" value="1"/>
</dbReference>
<evidence type="ECO:0000256" key="3">
    <source>
        <dbReference type="ARBA" id="ARBA00022475"/>
    </source>
</evidence>
<evidence type="ECO:0000256" key="5">
    <source>
        <dbReference type="ARBA" id="ARBA00022989"/>
    </source>
</evidence>
<keyword evidence="4 7" id="KW-0812">Transmembrane</keyword>
<dbReference type="EMBL" id="BEHT01000004">
    <property type="protein sequence ID" value="GBC97928.1"/>
    <property type="molecule type" value="Genomic_DNA"/>
</dbReference>
<keyword evidence="6 7" id="KW-0472">Membrane</keyword>
<accession>A0A2H5X9R4</accession>
<dbReference type="Proteomes" id="UP000236173">
    <property type="component" value="Unassembled WGS sequence"/>
</dbReference>
<dbReference type="GO" id="GO:0005886">
    <property type="term" value="C:plasma membrane"/>
    <property type="evidence" value="ECO:0007669"/>
    <property type="project" value="UniProtKB-SubCell"/>
</dbReference>
<evidence type="ECO:0000256" key="7">
    <source>
        <dbReference type="SAM" id="Phobius"/>
    </source>
</evidence>
<comment type="subcellular location">
    <subcellularLocation>
        <location evidence="1">Cell membrane</location>
        <topology evidence="1">Multi-pass membrane protein</topology>
    </subcellularLocation>
</comment>
<evidence type="ECO:0000256" key="1">
    <source>
        <dbReference type="ARBA" id="ARBA00004651"/>
    </source>
</evidence>
<keyword evidence="3" id="KW-1003">Cell membrane</keyword>
<sequence>MPQWLAALVPLVTGRFAVALLVLRVVAGLAFLHHGWGKIQNPFGWMGPNAPFPSLLQALAAISEFCGGLAWILGLLTPLASLGILATMTVAIWTHLSKGDPFVGLPGQPAYELAAVYWTVALLLLLAGPGQFSLDAVLVRWLAHRNRAALNPQ</sequence>
<reference evidence="9" key="1">
    <citation type="submission" date="2017-09" db="EMBL/GenBank/DDBJ databases">
        <title>Metaegenomics of thermophilic ammonia-oxidizing enrichment culture.</title>
        <authorList>
            <person name="Kato S."/>
            <person name="Suzuki K."/>
        </authorList>
    </citation>
    <scope>NUCLEOTIDE SEQUENCE [LARGE SCALE GENOMIC DNA]</scope>
</reference>
<evidence type="ECO:0000313" key="8">
    <source>
        <dbReference type="EMBL" id="GBC97928.1"/>
    </source>
</evidence>
<feature type="transmembrane region" description="Helical" evidence="7">
    <location>
        <begin position="79"/>
        <end position="96"/>
    </location>
</feature>
<keyword evidence="5 7" id="KW-1133">Transmembrane helix</keyword>
<dbReference type="PANTHER" id="PTHR33452">
    <property type="entry name" value="OXIDOREDUCTASE CATD-RELATED"/>
    <property type="match status" value="1"/>
</dbReference>
<evidence type="ECO:0008006" key="10">
    <source>
        <dbReference type="Google" id="ProtNLM"/>
    </source>
</evidence>
<organism evidence="8 9">
    <name type="scientific">Candidatus Fervidibacter japonicus</name>
    <dbReference type="NCBI Taxonomy" id="2035412"/>
    <lineage>
        <taxon>Bacteria</taxon>
        <taxon>Candidatus Fervidibacterota</taxon>
        <taxon>Candidatus Fervidibacter</taxon>
    </lineage>
</organism>
<evidence type="ECO:0000313" key="9">
    <source>
        <dbReference type="Proteomes" id="UP000236173"/>
    </source>
</evidence>
<gene>
    <name evidence="8" type="ORF">HRbin17_00423</name>
</gene>
<dbReference type="InterPro" id="IPR051907">
    <property type="entry name" value="DoxX-like_oxidoreductase"/>
</dbReference>
<proteinExistence type="inferred from homology"/>
<evidence type="ECO:0000256" key="4">
    <source>
        <dbReference type="ARBA" id="ARBA00022692"/>
    </source>
</evidence>
<comment type="caution">
    <text evidence="8">The sequence shown here is derived from an EMBL/GenBank/DDBJ whole genome shotgun (WGS) entry which is preliminary data.</text>
</comment>
<protein>
    <recommendedName>
        <fullName evidence="10">DoxX family protein</fullName>
    </recommendedName>
</protein>
<dbReference type="AlphaFoldDB" id="A0A2H5X9R4"/>